<feature type="region of interest" description="Disordered" evidence="1">
    <location>
        <begin position="1"/>
        <end position="25"/>
    </location>
</feature>
<name>A0A4C1TZR9_EUMVA</name>
<evidence type="ECO:0000313" key="2">
    <source>
        <dbReference type="EMBL" id="GBP19565.1"/>
    </source>
</evidence>
<evidence type="ECO:0000313" key="3">
    <source>
        <dbReference type="Proteomes" id="UP000299102"/>
    </source>
</evidence>
<proteinExistence type="predicted"/>
<accession>A0A4C1TZR9</accession>
<dbReference type="EMBL" id="BGZK01000109">
    <property type="protein sequence ID" value="GBP19565.1"/>
    <property type="molecule type" value="Genomic_DNA"/>
</dbReference>
<dbReference type="AlphaFoldDB" id="A0A4C1TZR9"/>
<keyword evidence="3" id="KW-1185">Reference proteome</keyword>
<sequence length="110" mass="11869">MTATHYTRGPRGVASSSPASWKGIEHPMEENLADGERNEGSGLPTCNFSRVAIIKTKPNKLEGIARKPFTAQFCGVRLTWGNKSRPERPRTPDSGLSGSIDAGVIIGAYR</sequence>
<protein>
    <submittedName>
        <fullName evidence="2">Uncharacterized protein</fullName>
    </submittedName>
</protein>
<gene>
    <name evidence="2" type="ORF">EVAR_102113_1</name>
</gene>
<dbReference type="Proteomes" id="UP000299102">
    <property type="component" value="Unassembled WGS sequence"/>
</dbReference>
<comment type="caution">
    <text evidence="2">The sequence shown here is derived from an EMBL/GenBank/DDBJ whole genome shotgun (WGS) entry which is preliminary data.</text>
</comment>
<reference evidence="2 3" key="1">
    <citation type="journal article" date="2019" name="Commun. Biol.">
        <title>The bagworm genome reveals a unique fibroin gene that provides high tensile strength.</title>
        <authorList>
            <person name="Kono N."/>
            <person name="Nakamura H."/>
            <person name="Ohtoshi R."/>
            <person name="Tomita M."/>
            <person name="Numata K."/>
            <person name="Arakawa K."/>
        </authorList>
    </citation>
    <scope>NUCLEOTIDE SEQUENCE [LARGE SCALE GENOMIC DNA]</scope>
</reference>
<evidence type="ECO:0000256" key="1">
    <source>
        <dbReference type="SAM" id="MobiDB-lite"/>
    </source>
</evidence>
<organism evidence="2 3">
    <name type="scientific">Eumeta variegata</name>
    <name type="common">Bagworm moth</name>
    <name type="synonym">Eumeta japonica</name>
    <dbReference type="NCBI Taxonomy" id="151549"/>
    <lineage>
        <taxon>Eukaryota</taxon>
        <taxon>Metazoa</taxon>
        <taxon>Ecdysozoa</taxon>
        <taxon>Arthropoda</taxon>
        <taxon>Hexapoda</taxon>
        <taxon>Insecta</taxon>
        <taxon>Pterygota</taxon>
        <taxon>Neoptera</taxon>
        <taxon>Endopterygota</taxon>
        <taxon>Lepidoptera</taxon>
        <taxon>Glossata</taxon>
        <taxon>Ditrysia</taxon>
        <taxon>Tineoidea</taxon>
        <taxon>Psychidae</taxon>
        <taxon>Oiketicinae</taxon>
        <taxon>Eumeta</taxon>
    </lineage>
</organism>